<protein>
    <submittedName>
        <fullName evidence="3">Poly(Hydroxyalkanoate) depolymerase family esterase</fullName>
    </submittedName>
</protein>
<dbReference type="Proteomes" id="UP000294546">
    <property type="component" value="Unassembled WGS sequence"/>
</dbReference>
<keyword evidence="1" id="KW-0732">Signal</keyword>
<dbReference type="GO" id="GO:0005576">
    <property type="term" value="C:extracellular region"/>
    <property type="evidence" value="ECO:0007669"/>
    <property type="project" value="InterPro"/>
</dbReference>
<keyword evidence="2" id="KW-0378">Hydrolase</keyword>
<sequence>MLNRPGTCLNTEAIQMPGLKVLALALLTALLLIGLSPARAATLTEVTGFGSNPGDLRMYEYIPDNLPEGRPLVVALHGCTQSASAYDDESGWVELADRWQFALLLPEQQKGNNSSLCFNWFNGSHYLDWIFWWSDWGNDIDHGEGEALSIKQMVDHLADTQQSDNSRVFVTGLSAGGAMSVVMLATYPETFAGGGIIAGIPYKCARYSITALTDCGVDADSAGSVPIKDLSPQEWGDRVRDASNHTGPWPRLSIWQGDADKRVSPDNARELLEQWTNVHGINTTPDVEDSVKGYPHRVYEDDEGNALIETYLITGMGHGAPVDPGPGDEQCGIPGGHILDTDICASYFIGRFWGLDQ</sequence>
<comment type="caution">
    <text evidence="3">The sequence shown here is derived from an EMBL/GenBank/DDBJ whole genome shotgun (WGS) entry which is preliminary data.</text>
</comment>
<reference evidence="3 4" key="1">
    <citation type="submission" date="2019-03" db="EMBL/GenBank/DDBJ databases">
        <title>Genomic Encyclopedia of Archaeal and Bacterial Type Strains, Phase II (KMG-II): from individual species to whole genera.</title>
        <authorList>
            <person name="Goeker M."/>
        </authorList>
    </citation>
    <scope>NUCLEOTIDE SEQUENCE [LARGE SCALE GENOMIC DNA]</scope>
    <source>
        <strain evidence="3 4">DSM 27697</strain>
    </source>
</reference>
<accession>A0A4R1GKK2</accession>
<dbReference type="PANTHER" id="PTHR43037">
    <property type="entry name" value="UNNAMED PRODUCT-RELATED"/>
    <property type="match status" value="1"/>
</dbReference>
<name>A0A4R1GKK2_9GAMM</name>
<gene>
    <name evidence="3" type="ORF">CLV83_2334</name>
</gene>
<dbReference type="NCBIfam" id="TIGR01840">
    <property type="entry name" value="esterase_phb"/>
    <property type="match status" value="1"/>
</dbReference>
<proteinExistence type="predicted"/>
<evidence type="ECO:0000256" key="1">
    <source>
        <dbReference type="ARBA" id="ARBA00022729"/>
    </source>
</evidence>
<dbReference type="Pfam" id="PF10503">
    <property type="entry name" value="Esterase_PHB"/>
    <property type="match status" value="1"/>
</dbReference>
<dbReference type="PANTHER" id="PTHR43037:SF1">
    <property type="entry name" value="BLL1128 PROTEIN"/>
    <property type="match status" value="1"/>
</dbReference>
<keyword evidence="4" id="KW-1185">Reference proteome</keyword>
<dbReference type="InterPro" id="IPR010126">
    <property type="entry name" value="Esterase_phb"/>
</dbReference>
<dbReference type="Gene3D" id="3.40.50.1820">
    <property type="entry name" value="alpha/beta hydrolase"/>
    <property type="match status" value="1"/>
</dbReference>
<dbReference type="SUPFAM" id="SSF53474">
    <property type="entry name" value="alpha/beta-Hydrolases"/>
    <property type="match status" value="2"/>
</dbReference>
<evidence type="ECO:0000313" key="4">
    <source>
        <dbReference type="Proteomes" id="UP000294546"/>
    </source>
</evidence>
<evidence type="ECO:0000313" key="3">
    <source>
        <dbReference type="EMBL" id="TCK07465.1"/>
    </source>
</evidence>
<dbReference type="EMBL" id="SMFU01000008">
    <property type="protein sequence ID" value="TCK07465.1"/>
    <property type="molecule type" value="Genomic_DNA"/>
</dbReference>
<dbReference type="GO" id="GO:0016787">
    <property type="term" value="F:hydrolase activity"/>
    <property type="evidence" value="ECO:0007669"/>
    <property type="project" value="UniProtKB-KW"/>
</dbReference>
<dbReference type="InterPro" id="IPR029058">
    <property type="entry name" value="AB_hydrolase_fold"/>
</dbReference>
<organism evidence="3 4">
    <name type="scientific">Marinobacterium mangrovicola</name>
    <dbReference type="NCBI Taxonomy" id="1476959"/>
    <lineage>
        <taxon>Bacteria</taxon>
        <taxon>Pseudomonadati</taxon>
        <taxon>Pseudomonadota</taxon>
        <taxon>Gammaproteobacteria</taxon>
        <taxon>Oceanospirillales</taxon>
        <taxon>Oceanospirillaceae</taxon>
        <taxon>Marinobacterium</taxon>
    </lineage>
</organism>
<dbReference type="InterPro" id="IPR050955">
    <property type="entry name" value="Plant_Biomass_Hydrol_Est"/>
</dbReference>
<evidence type="ECO:0000256" key="2">
    <source>
        <dbReference type="ARBA" id="ARBA00022801"/>
    </source>
</evidence>
<dbReference type="AlphaFoldDB" id="A0A4R1GKK2"/>